<dbReference type="AlphaFoldDB" id="A0AAJ4TK90"/>
<evidence type="ECO:0000313" key="2">
    <source>
        <dbReference type="EMBL" id="QWU98595.1"/>
    </source>
</evidence>
<evidence type="ECO:0000313" key="3">
    <source>
        <dbReference type="Proteomes" id="UP000683421"/>
    </source>
</evidence>
<keyword evidence="1" id="KW-0812">Transmembrane</keyword>
<reference evidence="2 3" key="1">
    <citation type="submission" date="2021-06" db="EMBL/GenBank/DDBJ databases">
        <title>Ulceroglandular infection and bacteremia caused by Francisella salimarina in an immunocompromised patient, France.</title>
        <authorList>
            <person name="Hennebique A."/>
            <person name="Caspar Y."/>
            <person name="Maurin M."/>
            <person name="Boisset S."/>
            <person name="Pelloux I."/>
            <person name="Gallego-Hernanz M.P."/>
            <person name="Burucoa C."/>
            <person name="Cazenave-Roblot F."/>
            <person name="Plouzeau C."/>
            <person name="Rammaert B."/>
        </authorList>
    </citation>
    <scope>NUCLEOTIDE SEQUENCE [LARGE SCALE GENOMIC DNA]</scope>
    <source>
        <strain evidence="2 3">CHUGA-F75</strain>
    </source>
</reference>
<feature type="transmembrane region" description="Helical" evidence="1">
    <location>
        <begin position="37"/>
        <end position="54"/>
    </location>
</feature>
<dbReference type="Proteomes" id="UP000683421">
    <property type="component" value="Chromosome"/>
</dbReference>
<keyword evidence="1" id="KW-1133">Transmembrane helix</keyword>
<gene>
    <name evidence="2" type="ORF">KQR59_05625</name>
</gene>
<feature type="transmembrane region" description="Helical" evidence="1">
    <location>
        <begin position="12"/>
        <end position="31"/>
    </location>
</feature>
<proteinExistence type="predicted"/>
<sequence length="138" mass="16372">MQRLEVKKSRKYRKFIYCCMVFLTSFVIGVYYNQNVILFFGIFLILLSILFEAVSNKQVVETIILPNSLGNNSLTFVINAKESDFWTVRKYIVINSWIYLYAVQQGSNKKIKIWLHKSNFKSKNDIRDLAKYMLFTEK</sequence>
<dbReference type="RefSeq" id="WP_216691775.1">
    <property type="nucleotide sequence ID" value="NZ_CP076680.1"/>
</dbReference>
<name>A0AAJ4TK90_9GAMM</name>
<keyword evidence="3" id="KW-1185">Reference proteome</keyword>
<protein>
    <submittedName>
        <fullName evidence="2">Uncharacterized protein</fullName>
    </submittedName>
</protein>
<keyword evidence="1" id="KW-0472">Membrane</keyword>
<dbReference type="EMBL" id="CP076680">
    <property type="protein sequence ID" value="QWU98595.1"/>
    <property type="molecule type" value="Genomic_DNA"/>
</dbReference>
<organism evidence="2 3">
    <name type="scientific">Francisella salimarina</name>
    <dbReference type="NCBI Taxonomy" id="2599927"/>
    <lineage>
        <taxon>Bacteria</taxon>
        <taxon>Pseudomonadati</taxon>
        <taxon>Pseudomonadota</taxon>
        <taxon>Gammaproteobacteria</taxon>
        <taxon>Thiotrichales</taxon>
        <taxon>Francisellaceae</taxon>
        <taxon>Francisella</taxon>
    </lineage>
</organism>
<dbReference type="KEGG" id="fsr:KQR59_05625"/>
<evidence type="ECO:0000256" key="1">
    <source>
        <dbReference type="SAM" id="Phobius"/>
    </source>
</evidence>
<accession>A0AAJ4TK90</accession>